<dbReference type="InterPro" id="IPR036249">
    <property type="entry name" value="Thioredoxin-like_sf"/>
</dbReference>
<dbReference type="InterPro" id="IPR036282">
    <property type="entry name" value="Glutathione-S-Trfase_C_sf"/>
</dbReference>
<dbReference type="InterPro" id="IPR004045">
    <property type="entry name" value="Glutathione_S-Trfase_N"/>
</dbReference>
<dbReference type="PANTHER" id="PTHR44051">
    <property type="entry name" value="GLUTATHIONE S-TRANSFERASE-RELATED"/>
    <property type="match status" value="1"/>
</dbReference>
<evidence type="ECO:0000256" key="1">
    <source>
        <dbReference type="ARBA" id="ARBA00007409"/>
    </source>
</evidence>
<dbReference type="SUPFAM" id="SSF52833">
    <property type="entry name" value="Thioredoxin-like"/>
    <property type="match status" value="1"/>
</dbReference>
<dbReference type="SFLD" id="SFLDS00019">
    <property type="entry name" value="Glutathione_Transferase_(cytos"/>
    <property type="match status" value="1"/>
</dbReference>
<evidence type="ECO:0000313" key="3">
    <source>
        <dbReference type="EMBL" id="AWK67873.1"/>
    </source>
</evidence>
<dbReference type="Pfam" id="PF13409">
    <property type="entry name" value="GST_N_2"/>
    <property type="match status" value="1"/>
</dbReference>
<dbReference type="PROSITE" id="PS50404">
    <property type="entry name" value="GST_NTER"/>
    <property type="match status" value="1"/>
</dbReference>
<name>A0A2U8JGN3_9APHY</name>
<dbReference type="Gene3D" id="1.20.1050.10">
    <property type="match status" value="1"/>
</dbReference>
<dbReference type="GO" id="GO:0016740">
    <property type="term" value="F:transferase activity"/>
    <property type="evidence" value="ECO:0007669"/>
    <property type="project" value="UniProtKB-KW"/>
</dbReference>
<proteinExistence type="inferred from homology"/>
<accession>A0A2U8JGN3</accession>
<evidence type="ECO:0000259" key="2">
    <source>
        <dbReference type="PROSITE" id="PS50404"/>
    </source>
</evidence>
<dbReference type="EMBL" id="MF327513">
    <property type="protein sequence ID" value="AWK67873.1"/>
    <property type="molecule type" value="Genomic_DNA"/>
</dbReference>
<reference evidence="3" key="1">
    <citation type="submission" date="2017-06" db="EMBL/GenBank/DDBJ databases">
        <authorList>
            <person name="Kim H.J."/>
            <person name="Triplett B.A."/>
        </authorList>
    </citation>
    <scope>NUCLEOTIDE SEQUENCE</scope>
</reference>
<protein>
    <submittedName>
        <fullName evidence="3">Glutathione transferase-like protein</fullName>
    </submittedName>
</protein>
<organism evidence="3">
    <name type="scientific">Sparassis latifolia</name>
    <dbReference type="NCBI Taxonomy" id="1202976"/>
    <lineage>
        <taxon>Eukaryota</taxon>
        <taxon>Fungi</taxon>
        <taxon>Dikarya</taxon>
        <taxon>Basidiomycota</taxon>
        <taxon>Agaricomycotina</taxon>
        <taxon>Agaricomycetes</taxon>
        <taxon>Polyporales</taxon>
        <taxon>Sparassidaceae</taxon>
        <taxon>Sparassis</taxon>
    </lineage>
</organism>
<dbReference type="InterPro" id="IPR040079">
    <property type="entry name" value="Glutathione_S-Trfase"/>
</dbReference>
<comment type="similarity">
    <text evidence="1">Belongs to the GST superfamily.</text>
</comment>
<dbReference type="PANTHER" id="PTHR44051:SF8">
    <property type="entry name" value="GLUTATHIONE S-TRANSFERASE GSTA"/>
    <property type="match status" value="1"/>
</dbReference>
<dbReference type="CDD" id="cd03048">
    <property type="entry name" value="GST_N_Ure2p_like"/>
    <property type="match status" value="1"/>
</dbReference>
<dbReference type="SFLD" id="SFLDG00358">
    <property type="entry name" value="Main_(cytGST)"/>
    <property type="match status" value="1"/>
</dbReference>
<sequence>MPSPGWHSPLLLYTTTLSPYGRKASVLLEELKAAYRNFDYDVYQINNSKNEQKEPWYLKLNPSGVVPTLVDRERGDFPIFESAAILLYLEQHYDPENKFTFDPVTQPNDYSEMLQWVCFAHGGIGPMQAQGMRICRSQSYGISSFQYFKAAYYYMFATEDVPYAKKRYVDETKRLYGVLDIRLTDRDWLAGPGRGIYSIADINALTWWIAVYFCAEFAFTLTPTSQGQLSCRHRD</sequence>
<feature type="domain" description="GST N-terminal" evidence="2">
    <location>
        <begin position="8"/>
        <end position="97"/>
    </location>
</feature>
<dbReference type="SUPFAM" id="SSF47616">
    <property type="entry name" value="GST C-terminal domain-like"/>
    <property type="match status" value="1"/>
</dbReference>
<keyword evidence="3" id="KW-0808">Transferase</keyword>
<dbReference type="Gene3D" id="3.40.30.10">
    <property type="entry name" value="Glutaredoxin"/>
    <property type="match status" value="1"/>
</dbReference>
<dbReference type="AlphaFoldDB" id="A0A2U8JGN3"/>